<dbReference type="EMBL" id="FOIS01000003">
    <property type="protein sequence ID" value="SEW10001.1"/>
    <property type="molecule type" value="Genomic_DNA"/>
</dbReference>
<gene>
    <name evidence="2" type="ORF">SAMN05216285_2212</name>
</gene>
<feature type="compositionally biased region" description="Low complexity" evidence="1">
    <location>
        <begin position="1"/>
        <end position="21"/>
    </location>
</feature>
<evidence type="ECO:0000256" key="1">
    <source>
        <dbReference type="SAM" id="MobiDB-lite"/>
    </source>
</evidence>
<proteinExistence type="predicted"/>
<evidence type="ECO:0000313" key="2">
    <source>
        <dbReference type="EMBL" id="SEW10001.1"/>
    </source>
</evidence>
<dbReference type="STRING" id="1202768.SAMN05216285_2212"/>
<accession>A0A1I0P7E1</accession>
<reference evidence="3" key="1">
    <citation type="submission" date="2016-10" db="EMBL/GenBank/DDBJ databases">
        <authorList>
            <person name="Varghese N."/>
        </authorList>
    </citation>
    <scope>NUCLEOTIDE SEQUENCE [LARGE SCALE GENOMIC DNA]</scope>
    <source>
        <strain evidence="3">CGMCC 1.12284</strain>
    </source>
</reference>
<organism evidence="2 3">
    <name type="scientific">Natrinema salifodinae</name>
    <dbReference type="NCBI Taxonomy" id="1202768"/>
    <lineage>
        <taxon>Archaea</taxon>
        <taxon>Methanobacteriati</taxon>
        <taxon>Methanobacteriota</taxon>
        <taxon>Stenosarchaea group</taxon>
        <taxon>Halobacteria</taxon>
        <taxon>Halobacteriales</taxon>
        <taxon>Natrialbaceae</taxon>
        <taxon>Natrinema</taxon>
    </lineage>
</organism>
<feature type="region of interest" description="Disordered" evidence="1">
    <location>
        <begin position="1"/>
        <end position="35"/>
    </location>
</feature>
<protein>
    <recommendedName>
        <fullName evidence="4">Tetratricopeptide repeat-containing protein</fullName>
    </recommendedName>
</protein>
<dbReference type="RefSeq" id="WP_049989505.1">
    <property type="nucleotide sequence ID" value="NZ_FOIS01000003.1"/>
</dbReference>
<dbReference type="Proteomes" id="UP000183275">
    <property type="component" value="Unassembled WGS sequence"/>
</dbReference>
<dbReference type="AlphaFoldDB" id="A0A1I0P7E1"/>
<dbReference type="OrthoDB" id="205498at2157"/>
<evidence type="ECO:0008006" key="4">
    <source>
        <dbReference type="Google" id="ProtNLM"/>
    </source>
</evidence>
<evidence type="ECO:0000313" key="3">
    <source>
        <dbReference type="Proteomes" id="UP000183275"/>
    </source>
</evidence>
<sequence length="132" mass="15773">MRKFFSRLFSSSNNSKTASASPNQRGENGPDQIDEYHYDHYTNAVEDIKQLKREKRHDEAEDLLLWCIDFAEAEDQVGLPRWYYKHLGIVYRKENRYEDEVEILERYVENTTSPRQEILDRLERARELAGDD</sequence>
<keyword evidence="3" id="KW-1185">Reference proteome</keyword>
<name>A0A1I0P7E1_9EURY</name>